<evidence type="ECO:0000313" key="2">
    <source>
        <dbReference type="Proteomes" id="UP001519460"/>
    </source>
</evidence>
<protein>
    <submittedName>
        <fullName evidence="1">Uncharacterized protein</fullName>
    </submittedName>
</protein>
<gene>
    <name evidence="1" type="ORF">BaRGS_00018395</name>
</gene>
<reference evidence="1 2" key="1">
    <citation type="journal article" date="2023" name="Sci. Data">
        <title>Genome assembly of the Korean intertidal mud-creeper Batillaria attramentaria.</title>
        <authorList>
            <person name="Patra A.K."/>
            <person name="Ho P.T."/>
            <person name="Jun S."/>
            <person name="Lee S.J."/>
            <person name="Kim Y."/>
            <person name="Won Y.J."/>
        </authorList>
    </citation>
    <scope>NUCLEOTIDE SEQUENCE [LARGE SCALE GENOMIC DNA]</scope>
    <source>
        <strain evidence="1">Wonlab-2016</strain>
    </source>
</reference>
<dbReference type="Proteomes" id="UP001519460">
    <property type="component" value="Unassembled WGS sequence"/>
</dbReference>
<name>A0ABD0KTR8_9CAEN</name>
<accession>A0ABD0KTR8</accession>
<dbReference type="EMBL" id="JACVVK020000127">
    <property type="protein sequence ID" value="KAK7490416.1"/>
    <property type="molecule type" value="Genomic_DNA"/>
</dbReference>
<proteinExistence type="predicted"/>
<sequence>MKSSGVQPASRRLNGLEVHACACQSWESRLKLRVVSQLPDTFTVTPSLVSCIDPRALTSPLPFFLLPFSGELLRLLTLSSLHHLTLTTMPVPLTLSSYGALVLSLRFLIRSKMPPLSIIIRDFKSCLLRCQRATGTKSSFLSHRSLSFARSLLHAERRGAAYG</sequence>
<keyword evidence="2" id="KW-1185">Reference proteome</keyword>
<comment type="caution">
    <text evidence="1">The sequence shown here is derived from an EMBL/GenBank/DDBJ whole genome shotgun (WGS) entry which is preliminary data.</text>
</comment>
<dbReference type="AlphaFoldDB" id="A0ABD0KTR8"/>
<evidence type="ECO:0000313" key="1">
    <source>
        <dbReference type="EMBL" id="KAK7490416.1"/>
    </source>
</evidence>
<organism evidence="1 2">
    <name type="scientific">Batillaria attramentaria</name>
    <dbReference type="NCBI Taxonomy" id="370345"/>
    <lineage>
        <taxon>Eukaryota</taxon>
        <taxon>Metazoa</taxon>
        <taxon>Spiralia</taxon>
        <taxon>Lophotrochozoa</taxon>
        <taxon>Mollusca</taxon>
        <taxon>Gastropoda</taxon>
        <taxon>Caenogastropoda</taxon>
        <taxon>Sorbeoconcha</taxon>
        <taxon>Cerithioidea</taxon>
        <taxon>Batillariidae</taxon>
        <taxon>Batillaria</taxon>
    </lineage>
</organism>